<reference evidence="1" key="1">
    <citation type="submission" date="2024-09" db="EMBL/GenBank/DDBJ databases">
        <authorList>
            <person name="Gagne-Thivierge C."/>
        </authorList>
    </citation>
    <scope>NUCLEOTIDE SEQUENCE</scope>
    <source>
        <strain evidence="1">SC310</strain>
    </source>
</reference>
<dbReference type="Proteomes" id="UP001234913">
    <property type="component" value="Chromosome"/>
</dbReference>
<accession>A0ACD5FMW0</accession>
<evidence type="ECO:0000313" key="2">
    <source>
        <dbReference type="Proteomes" id="UP001234913"/>
    </source>
</evidence>
<gene>
    <name evidence="1" type="ORF">QUC96_001445</name>
</gene>
<sequence length="45" mass="5453">MIDVKYYTDIEITHFISIGELELHKVRKDEIKTIEKLFKPNLFML</sequence>
<protein>
    <submittedName>
        <fullName evidence="1">Uncharacterized protein</fullName>
    </submittedName>
</protein>
<evidence type="ECO:0000313" key="1">
    <source>
        <dbReference type="EMBL" id="XKR69551.1"/>
    </source>
</evidence>
<organism evidence="1 2">
    <name type="scientific">Staphylococcus hyicus</name>
    <dbReference type="NCBI Taxonomy" id="1284"/>
    <lineage>
        <taxon>Bacteria</taxon>
        <taxon>Bacillati</taxon>
        <taxon>Bacillota</taxon>
        <taxon>Bacilli</taxon>
        <taxon>Bacillales</taxon>
        <taxon>Staphylococcaceae</taxon>
        <taxon>Staphylococcus</taxon>
    </lineage>
</organism>
<dbReference type="EMBL" id="CP171742">
    <property type="protein sequence ID" value="XKR69551.1"/>
    <property type="molecule type" value="Genomic_DNA"/>
</dbReference>
<proteinExistence type="predicted"/>
<keyword evidence="2" id="KW-1185">Reference proteome</keyword>
<name>A0ACD5FMW0_STAHY</name>